<gene>
    <name evidence="3" type="ORF">H0A72_20470</name>
</gene>
<name>A0A853G010_9BURK</name>
<evidence type="ECO:0000313" key="3">
    <source>
        <dbReference type="EMBL" id="NYT51694.1"/>
    </source>
</evidence>
<keyword evidence="1" id="KW-0732">Signal</keyword>
<dbReference type="InterPro" id="IPR002509">
    <property type="entry name" value="NODB_dom"/>
</dbReference>
<dbReference type="Pfam" id="PF01522">
    <property type="entry name" value="Polysacc_deac_1"/>
    <property type="match status" value="1"/>
</dbReference>
<feature type="domain" description="NodB homology" evidence="2">
    <location>
        <begin position="61"/>
        <end position="285"/>
    </location>
</feature>
<dbReference type="CDD" id="cd10969">
    <property type="entry name" value="CE4_Ecf1_like_5s"/>
    <property type="match status" value="1"/>
</dbReference>
<dbReference type="RefSeq" id="WP_180158370.1">
    <property type="nucleotide sequence ID" value="NZ_JACCEM010000014.1"/>
</dbReference>
<dbReference type="PANTHER" id="PTHR34216:SF13">
    <property type="entry name" value="XYLANASE_CHITIN DEACETYLASE"/>
    <property type="match status" value="1"/>
</dbReference>
<dbReference type="GO" id="GO:0005975">
    <property type="term" value="P:carbohydrate metabolic process"/>
    <property type="evidence" value="ECO:0007669"/>
    <property type="project" value="InterPro"/>
</dbReference>
<dbReference type="InterPro" id="IPR051398">
    <property type="entry name" value="Polysacch_Deacetylase"/>
</dbReference>
<dbReference type="AlphaFoldDB" id="A0A853G010"/>
<dbReference type="Gene3D" id="3.20.20.370">
    <property type="entry name" value="Glycoside hydrolase/deacetylase"/>
    <property type="match status" value="1"/>
</dbReference>
<proteinExistence type="predicted"/>
<dbReference type="EMBL" id="JACCEM010000014">
    <property type="protein sequence ID" value="NYT51694.1"/>
    <property type="molecule type" value="Genomic_DNA"/>
</dbReference>
<evidence type="ECO:0000256" key="1">
    <source>
        <dbReference type="ARBA" id="ARBA00022729"/>
    </source>
</evidence>
<dbReference type="PROSITE" id="PS51677">
    <property type="entry name" value="NODB"/>
    <property type="match status" value="1"/>
</dbReference>
<dbReference type="GO" id="GO:0016810">
    <property type="term" value="F:hydrolase activity, acting on carbon-nitrogen (but not peptide) bonds"/>
    <property type="evidence" value="ECO:0007669"/>
    <property type="project" value="InterPro"/>
</dbReference>
<dbReference type="Proteomes" id="UP000559809">
    <property type="component" value="Unassembled WGS sequence"/>
</dbReference>
<dbReference type="InterPro" id="IPR011330">
    <property type="entry name" value="Glyco_hydro/deAcase_b/a-brl"/>
</dbReference>
<dbReference type="PANTHER" id="PTHR34216">
    <property type="match status" value="1"/>
</dbReference>
<keyword evidence="4" id="KW-1185">Reference proteome</keyword>
<dbReference type="SUPFAM" id="SSF88713">
    <property type="entry name" value="Glycoside hydrolase/deacetylase"/>
    <property type="match status" value="1"/>
</dbReference>
<reference evidence="3 4" key="1">
    <citation type="submission" date="2020-07" db="EMBL/GenBank/DDBJ databases">
        <title>Taxonomic revisions and descriptions of new bacterial species based on genomic comparisons in the high-G+C-content subgroup of the family Alcaligenaceae.</title>
        <authorList>
            <person name="Szabo A."/>
            <person name="Felfoldi T."/>
        </authorList>
    </citation>
    <scope>NUCLEOTIDE SEQUENCE [LARGE SCALE GENOMIC DNA]</scope>
    <source>
        <strain evidence="3 4">LMG 24012</strain>
    </source>
</reference>
<organism evidence="3 4">
    <name type="scientific">Parapusillimonas granuli</name>
    <dbReference type="NCBI Taxonomy" id="380911"/>
    <lineage>
        <taxon>Bacteria</taxon>
        <taxon>Pseudomonadati</taxon>
        <taxon>Pseudomonadota</taxon>
        <taxon>Betaproteobacteria</taxon>
        <taxon>Burkholderiales</taxon>
        <taxon>Alcaligenaceae</taxon>
        <taxon>Parapusillimonas</taxon>
    </lineage>
</organism>
<comment type="caution">
    <text evidence="3">The sequence shown here is derived from an EMBL/GenBank/DDBJ whole genome shotgun (WGS) entry which is preliminary data.</text>
</comment>
<evidence type="ECO:0000313" key="4">
    <source>
        <dbReference type="Proteomes" id="UP000559809"/>
    </source>
</evidence>
<protein>
    <submittedName>
        <fullName evidence="3">Polysaccharide deacetylase family protein</fullName>
    </submittedName>
</protein>
<accession>A0A853G010</accession>
<sequence length="285" mass="32768">MKSTSTVPVLMYHHVSPVDGMINVSPLNFEQQLLWLKSRGYRSLNTAQFAEHLGGKPAPAKSVLITFDDGYLDNWVYAYPLLKKHGFNAVVFLVTSWVNDGLVRRHLGQGELPETPHHRDCEDRIEQGRSDEVILRWDEIRAMRADGTFEFHSHTHTHTRWDLIQPADKNQRMAEELQASRAALQEHLGGVSEHFCWPQGYYDDDYIRIARDAGFRYLYTTKAFGRNRPGSDPAHIYRFAVRNTTGRSVGRRIIVAAHPVIGPLFNKWKIWKRGLRSAYAEQKAS</sequence>
<evidence type="ECO:0000259" key="2">
    <source>
        <dbReference type="PROSITE" id="PS51677"/>
    </source>
</evidence>